<feature type="domain" description="HMG box" evidence="3">
    <location>
        <begin position="242"/>
        <end position="310"/>
    </location>
</feature>
<name>A0A1W2TDW3_ROSNE</name>
<dbReference type="SUPFAM" id="SSF47095">
    <property type="entry name" value="HMG-box"/>
    <property type="match status" value="1"/>
</dbReference>
<dbReference type="OrthoDB" id="1919336at2759"/>
<evidence type="ECO:0000313" key="5">
    <source>
        <dbReference type="Proteomes" id="UP000054516"/>
    </source>
</evidence>
<evidence type="ECO:0000259" key="3">
    <source>
        <dbReference type="PROSITE" id="PS50118"/>
    </source>
</evidence>
<organism evidence="4">
    <name type="scientific">Rosellinia necatrix</name>
    <name type="common">White root-rot fungus</name>
    <dbReference type="NCBI Taxonomy" id="77044"/>
    <lineage>
        <taxon>Eukaryota</taxon>
        <taxon>Fungi</taxon>
        <taxon>Dikarya</taxon>
        <taxon>Ascomycota</taxon>
        <taxon>Pezizomycotina</taxon>
        <taxon>Sordariomycetes</taxon>
        <taxon>Xylariomycetidae</taxon>
        <taxon>Xylariales</taxon>
        <taxon>Xylariaceae</taxon>
        <taxon>Rosellinia</taxon>
    </lineage>
</organism>
<feature type="compositionally biased region" description="Basic residues" evidence="2">
    <location>
        <begin position="87"/>
        <end position="114"/>
    </location>
</feature>
<keyword evidence="5" id="KW-1185">Reference proteome</keyword>
<proteinExistence type="predicted"/>
<dbReference type="PROSITE" id="PS50118">
    <property type="entry name" value="HMG_BOX_2"/>
    <property type="match status" value="1"/>
</dbReference>
<dbReference type="Gene3D" id="1.10.30.10">
    <property type="entry name" value="High mobility group box domain"/>
    <property type="match status" value="2"/>
</dbReference>
<feature type="compositionally biased region" description="Polar residues" evidence="2">
    <location>
        <begin position="309"/>
        <end position="323"/>
    </location>
</feature>
<feature type="compositionally biased region" description="Basic residues" evidence="2">
    <location>
        <begin position="63"/>
        <end position="77"/>
    </location>
</feature>
<feature type="region of interest" description="Disordered" evidence="2">
    <location>
        <begin position="52"/>
        <end position="119"/>
    </location>
</feature>
<keyword evidence="1" id="KW-0539">Nucleus</keyword>
<dbReference type="GO" id="GO:0005634">
    <property type="term" value="C:nucleus"/>
    <property type="evidence" value="ECO:0007669"/>
    <property type="project" value="UniProtKB-UniRule"/>
</dbReference>
<feature type="DNA-binding region" description="HMG box" evidence="1">
    <location>
        <begin position="242"/>
        <end position="310"/>
    </location>
</feature>
<accession>A0A1W2TDW3</accession>
<keyword evidence="1" id="KW-0238">DNA-binding</keyword>
<evidence type="ECO:0000256" key="1">
    <source>
        <dbReference type="PROSITE-ProRule" id="PRU00267"/>
    </source>
</evidence>
<dbReference type="Proteomes" id="UP000054516">
    <property type="component" value="Unassembled WGS sequence"/>
</dbReference>
<gene>
    <name evidence="4" type="ORF">SAMD00023353_0303220</name>
</gene>
<reference evidence="4" key="1">
    <citation type="submission" date="2016-03" db="EMBL/GenBank/DDBJ databases">
        <title>Draft genome sequence of Rosellinia necatrix.</title>
        <authorList>
            <person name="Kanematsu S."/>
        </authorList>
    </citation>
    <scope>NUCLEOTIDE SEQUENCE [LARGE SCALE GENOMIC DNA]</scope>
    <source>
        <strain evidence="4">W97</strain>
    </source>
</reference>
<dbReference type="AlphaFoldDB" id="A0A1W2TDW3"/>
<dbReference type="STRING" id="77044.A0A1W2TDW3"/>
<dbReference type="OMA" id="WVKSHTP"/>
<evidence type="ECO:0000313" key="4">
    <source>
        <dbReference type="EMBL" id="GAP86188.2"/>
    </source>
</evidence>
<sequence length="323" mass="35494">MVFFIGRSATRRVVSTTFATSFARSSALRTIGLYRRGPQAARAFASAVKTKKAATPKSVTKTPAKKPAKTPVKKTQGKTKATTKATTKAKTKATTRAKPKVKAKAKPKAKHTKRPISVERQKVLERRALKKAALFEEPKGLPEQPWQLYIVEQTRGKSDGQAVISKMAALARDFKALPASELQRLESQAGQNRAANVTAYKTWVKSHSAQEIHDANKARKALKKKHSFPKGPVKAIRDERLPKKPATAFGLFTKARWASGDFAGSSSPIIDSTMKIAQEWKSLTPAERLPYEELGRAQSESYEKAANTMLPNRRTTSSKSPSP</sequence>
<dbReference type="InterPro" id="IPR036910">
    <property type="entry name" value="HMG_box_dom_sf"/>
</dbReference>
<dbReference type="InterPro" id="IPR009071">
    <property type="entry name" value="HMG_box_dom"/>
</dbReference>
<dbReference type="EMBL" id="DF977448">
    <property type="protein sequence ID" value="GAP86188.2"/>
    <property type="molecule type" value="Genomic_DNA"/>
</dbReference>
<dbReference type="GO" id="GO:0003677">
    <property type="term" value="F:DNA binding"/>
    <property type="evidence" value="ECO:0007669"/>
    <property type="project" value="UniProtKB-UniRule"/>
</dbReference>
<dbReference type="CDD" id="cd00084">
    <property type="entry name" value="HMG-box_SF"/>
    <property type="match status" value="1"/>
</dbReference>
<protein>
    <submittedName>
        <fullName evidence="4">Putative hmg box protein</fullName>
    </submittedName>
</protein>
<feature type="region of interest" description="Disordered" evidence="2">
    <location>
        <begin position="294"/>
        <end position="323"/>
    </location>
</feature>
<evidence type="ECO:0000256" key="2">
    <source>
        <dbReference type="SAM" id="MobiDB-lite"/>
    </source>
</evidence>